<comment type="cofactor">
    <cofactor evidence="1">
        <name>FMN</name>
        <dbReference type="ChEBI" id="CHEBI:58210"/>
    </cofactor>
</comment>
<evidence type="ECO:0000256" key="1">
    <source>
        <dbReference type="ARBA" id="ARBA00001917"/>
    </source>
</evidence>
<reference evidence="3" key="1">
    <citation type="submission" date="2022-01" db="EMBL/GenBank/DDBJ databases">
        <title>Microbacterium eymi and Microbacterium rhizovicinus sp. nov., isolated from the rhizospheric soil of Elymus tsukushiensis, a plant native to the Dokdo Islands, Republic of Korea.</title>
        <authorList>
            <person name="Hwang Y.J."/>
        </authorList>
    </citation>
    <scope>NUCLEOTIDE SEQUENCE</scope>
    <source>
        <strain evidence="3">KUDC0405</strain>
    </source>
</reference>
<dbReference type="Pfam" id="PF01070">
    <property type="entry name" value="FMN_dh"/>
    <property type="match status" value="1"/>
</dbReference>
<evidence type="ECO:0000259" key="2">
    <source>
        <dbReference type="Pfam" id="PF01070"/>
    </source>
</evidence>
<name>A0ABY5NI74_9MICO</name>
<feature type="domain" description="FMN-dependent dehydrogenase" evidence="2">
    <location>
        <begin position="1"/>
        <end position="44"/>
    </location>
</feature>
<gene>
    <name evidence="3" type="ORF">L2X98_31245</name>
</gene>
<sequence length="49" mass="5538">MYWQGGRDTIAKRLDRARAAGARAVIVTLDWSFSNGRDWATRRSPSASR</sequence>
<keyword evidence="4" id="KW-1185">Reference proteome</keyword>
<dbReference type="InterPro" id="IPR000262">
    <property type="entry name" value="FMN-dep_DH"/>
</dbReference>
<dbReference type="EMBL" id="CP091139">
    <property type="protein sequence ID" value="UUT34887.1"/>
    <property type="molecule type" value="Genomic_DNA"/>
</dbReference>
<proteinExistence type="predicted"/>
<protein>
    <recommendedName>
        <fullName evidence="2">FMN-dependent dehydrogenase domain-containing protein</fullName>
    </recommendedName>
</protein>
<accession>A0ABY5NI74</accession>
<dbReference type="Proteomes" id="UP001054811">
    <property type="component" value="Chromosome"/>
</dbReference>
<evidence type="ECO:0000313" key="4">
    <source>
        <dbReference type="Proteomes" id="UP001054811"/>
    </source>
</evidence>
<evidence type="ECO:0000313" key="3">
    <source>
        <dbReference type="EMBL" id="UUT34887.1"/>
    </source>
</evidence>
<organism evidence="3 4">
    <name type="scientific">Microbacterium elymi</name>
    <dbReference type="NCBI Taxonomy" id="2909587"/>
    <lineage>
        <taxon>Bacteria</taxon>
        <taxon>Bacillati</taxon>
        <taxon>Actinomycetota</taxon>
        <taxon>Actinomycetes</taxon>
        <taxon>Micrococcales</taxon>
        <taxon>Microbacteriaceae</taxon>
        <taxon>Microbacterium</taxon>
    </lineage>
</organism>